<keyword evidence="1" id="KW-0472">Membrane</keyword>
<feature type="transmembrane region" description="Helical" evidence="1">
    <location>
        <begin position="344"/>
        <end position="368"/>
    </location>
</feature>
<dbReference type="AlphaFoldDB" id="A0A3M7R593"/>
<protein>
    <recommendedName>
        <fullName evidence="4">G-protein coupled receptors family 1 profile domain-containing protein</fullName>
    </recommendedName>
</protein>
<dbReference type="PANTHER" id="PTHR46641:SF2">
    <property type="entry name" value="FMRFAMIDE RECEPTOR"/>
    <property type="match status" value="1"/>
</dbReference>
<reference evidence="2 3" key="1">
    <citation type="journal article" date="2018" name="Sci. Rep.">
        <title>Genomic signatures of local adaptation to the degree of environmental predictability in rotifers.</title>
        <authorList>
            <person name="Franch-Gras L."/>
            <person name="Hahn C."/>
            <person name="Garcia-Roger E.M."/>
            <person name="Carmona M.J."/>
            <person name="Serra M."/>
            <person name="Gomez A."/>
        </authorList>
    </citation>
    <scope>NUCLEOTIDE SEQUENCE [LARGE SCALE GENOMIC DNA]</scope>
    <source>
        <strain evidence="2">HYR1</strain>
    </source>
</reference>
<feature type="transmembrane region" description="Helical" evidence="1">
    <location>
        <begin position="139"/>
        <end position="159"/>
    </location>
</feature>
<dbReference type="OrthoDB" id="10411995at2759"/>
<dbReference type="Proteomes" id="UP000276133">
    <property type="component" value="Unassembled WGS sequence"/>
</dbReference>
<feature type="transmembrane region" description="Helical" evidence="1">
    <location>
        <begin position="97"/>
        <end position="118"/>
    </location>
</feature>
<feature type="transmembrane region" description="Helical" evidence="1">
    <location>
        <begin position="34"/>
        <end position="53"/>
    </location>
</feature>
<dbReference type="EMBL" id="REGN01004214">
    <property type="protein sequence ID" value="RNA18571.1"/>
    <property type="molecule type" value="Genomic_DNA"/>
</dbReference>
<evidence type="ECO:0008006" key="4">
    <source>
        <dbReference type="Google" id="ProtNLM"/>
    </source>
</evidence>
<dbReference type="Gene3D" id="1.20.1070.10">
    <property type="entry name" value="Rhodopsin 7-helix transmembrane proteins"/>
    <property type="match status" value="1"/>
</dbReference>
<proteinExistence type="predicted"/>
<keyword evidence="1" id="KW-0812">Transmembrane</keyword>
<evidence type="ECO:0000256" key="1">
    <source>
        <dbReference type="SAM" id="Phobius"/>
    </source>
</evidence>
<accession>A0A3M7R593</accession>
<gene>
    <name evidence="2" type="ORF">BpHYR1_005878</name>
</gene>
<feature type="transmembrane region" description="Helical" evidence="1">
    <location>
        <begin position="293"/>
        <end position="314"/>
    </location>
</feature>
<organism evidence="2 3">
    <name type="scientific">Brachionus plicatilis</name>
    <name type="common">Marine rotifer</name>
    <name type="synonym">Brachionus muelleri</name>
    <dbReference type="NCBI Taxonomy" id="10195"/>
    <lineage>
        <taxon>Eukaryota</taxon>
        <taxon>Metazoa</taxon>
        <taxon>Spiralia</taxon>
        <taxon>Gnathifera</taxon>
        <taxon>Rotifera</taxon>
        <taxon>Eurotatoria</taxon>
        <taxon>Monogononta</taxon>
        <taxon>Pseudotrocha</taxon>
        <taxon>Ploima</taxon>
        <taxon>Brachionidae</taxon>
        <taxon>Brachionus</taxon>
    </lineage>
</organism>
<feature type="transmembrane region" description="Helical" evidence="1">
    <location>
        <begin position="189"/>
        <end position="212"/>
    </location>
</feature>
<dbReference type="PANTHER" id="PTHR46641">
    <property type="entry name" value="FMRFAMIDE RECEPTOR-RELATED"/>
    <property type="match status" value="1"/>
</dbReference>
<name>A0A3M7R593_BRAPC</name>
<feature type="transmembrane region" description="Helical" evidence="1">
    <location>
        <begin position="65"/>
        <end position="85"/>
    </location>
</feature>
<sequence length="408" mass="47351">MDYRINQSDYYYDETREPEVTVIESSADIITNQGLPVICCLSLCLTILCAGILSKPVFKGTFYRYLLYSSIFDSITLTSVMIRPLLRRNLTEDIHELYFYCFITSFSETTANLIKIVISLDRYSRMTSTFRHISRRSPCVLLWSCVIISFLITSPLLFYHDYLEFEWYKLTFFELSLTKSGNSNSMGSLILINSIAVCLGIYSLLLFFNTLLKKAINENSKKLFQALEIEKKKIKDIVINMSDENQDLHENDQSTEINFGKKIVNDSKKDISLIESNSLAKSPMEIEKSRQKLTDMIIFLNCIYVIGHSLNMLMCISEQLKNLFGFKNFNVKSGSITDESDMTAWILAISNLILYCSMGVQFFVYFYFSLNFRYFVEKSFKRTFRCLFCLSCSIDQHVPDKTDIFKQI</sequence>
<keyword evidence="3" id="KW-1185">Reference proteome</keyword>
<dbReference type="InterPro" id="IPR052954">
    <property type="entry name" value="GPCR-Ligand_Int"/>
</dbReference>
<dbReference type="SUPFAM" id="SSF81321">
    <property type="entry name" value="Family A G protein-coupled receptor-like"/>
    <property type="match status" value="1"/>
</dbReference>
<keyword evidence="1" id="KW-1133">Transmembrane helix</keyword>
<evidence type="ECO:0000313" key="2">
    <source>
        <dbReference type="EMBL" id="RNA18571.1"/>
    </source>
</evidence>
<evidence type="ECO:0000313" key="3">
    <source>
        <dbReference type="Proteomes" id="UP000276133"/>
    </source>
</evidence>
<comment type="caution">
    <text evidence="2">The sequence shown here is derived from an EMBL/GenBank/DDBJ whole genome shotgun (WGS) entry which is preliminary data.</text>
</comment>